<dbReference type="Proteomes" id="UP000730482">
    <property type="component" value="Unassembled WGS sequence"/>
</dbReference>
<proteinExistence type="inferred from homology"/>
<feature type="region of interest" description="Disordered" evidence="7">
    <location>
        <begin position="282"/>
        <end position="308"/>
    </location>
</feature>
<reference evidence="8 9" key="1">
    <citation type="submission" date="2020-02" db="EMBL/GenBank/DDBJ databases">
        <title>Acidophilic actinobacteria isolated from forest soil.</title>
        <authorList>
            <person name="Golinska P."/>
        </authorList>
    </citation>
    <scope>NUCLEOTIDE SEQUENCE [LARGE SCALE GENOMIC DNA]</scope>
    <source>
        <strain evidence="8 9">NL8</strain>
    </source>
</reference>
<dbReference type="PRINTS" id="PR00093">
    <property type="entry name" value="URICASE"/>
</dbReference>
<dbReference type="Gene3D" id="3.10.270.10">
    <property type="entry name" value="Urate Oxidase"/>
    <property type="match status" value="1"/>
</dbReference>
<comment type="function">
    <text evidence="5 6">Catalyzes the oxidation of uric acid to 5-hydroxyisourate, which is further processed to form (S)-allantoin.</text>
</comment>
<evidence type="ECO:0000256" key="6">
    <source>
        <dbReference type="RuleBase" id="RU004455"/>
    </source>
</evidence>
<evidence type="ECO:0000313" key="9">
    <source>
        <dbReference type="Proteomes" id="UP000730482"/>
    </source>
</evidence>
<dbReference type="EC" id="1.7.3.3" evidence="5 6"/>
<evidence type="ECO:0000256" key="1">
    <source>
        <dbReference type="ARBA" id="ARBA00004831"/>
    </source>
</evidence>
<dbReference type="PANTHER" id="PTHR42874:SF1">
    <property type="entry name" value="URICASE"/>
    <property type="match status" value="1"/>
</dbReference>
<dbReference type="PIRSF" id="PIRSF000241">
    <property type="entry name" value="Urate_oxidase"/>
    <property type="match status" value="1"/>
</dbReference>
<sequence length="308" mass="33036">MAEPVIAVLAANSYGKADVHLLKVEREGDRHRVRDLTVTTVLSGDFEASYLDGDNSAVLPTDSQKNTVHAFAADPIGSVEEFGARLARHFAAAHPAVRSARVRVEERSWQRLPVEGLPAATAFADGGEAVQLAWATVADGRLTVACGLRGIKVLKTSGSEFHSFLTDRYTTLAPTRDRLLATEVGARWHCADGTSAWSKVRDAVLAHLLEAFAQTHSLAVQQTLFAMGRRVLAGVPEVESIDLRLPNIHHVPVDLTPFGLEPGNEVFTVFDRPYGVIEGSVRRGAPGAGAAGDADFPSDADSPNEESR</sequence>
<keyword evidence="3 5" id="KW-0659">Purine metabolism</keyword>
<feature type="compositionally biased region" description="Acidic residues" evidence="7">
    <location>
        <begin position="296"/>
        <end position="308"/>
    </location>
</feature>
<organism evidence="8 9">
    <name type="scientific">Catenulispora pinistramenti</name>
    <dbReference type="NCBI Taxonomy" id="2705254"/>
    <lineage>
        <taxon>Bacteria</taxon>
        <taxon>Bacillati</taxon>
        <taxon>Actinomycetota</taxon>
        <taxon>Actinomycetes</taxon>
        <taxon>Catenulisporales</taxon>
        <taxon>Catenulisporaceae</taxon>
        <taxon>Catenulispora</taxon>
    </lineage>
</organism>
<dbReference type="Pfam" id="PF01014">
    <property type="entry name" value="Uricase"/>
    <property type="match status" value="2"/>
</dbReference>
<evidence type="ECO:0000256" key="7">
    <source>
        <dbReference type="SAM" id="MobiDB-lite"/>
    </source>
</evidence>
<accession>A0ABS5KM78</accession>
<dbReference type="SUPFAM" id="SSF55620">
    <property type="entry name" value="Tetrahydrobiopterin biosynthesis enzymes-like"/>
    <property type="match status" value="2"/>
</dbReference>
<comment type="pathway">
    <text evidence="1 5">Purine metabolism; urate degradation; (S)-allantoin from urate: step 1/3.</text>
</comment>
<comment type="caution">
    <text evidence="8">The sequence shown here is derived from an EMBL/GenBank/DDBJ whole genome shotgun (WGS) entry which is preliminary data.</text>
</comment>
<comment type="similarity">
    <text evidence="2 5 6">Belongs to the uricase family.</text>
</comment>
<keyword evidence="4 5" id="KW-0560">Oxidoreductase</keyword>
<keyword evidence="9" id="KW-1185">Reference proteome</keyword>
<dbReference type="EMBL" id="JAAFYZ010000023">
    <property type="protein sequence ID" value="MBS2547162.1"/>
    <property type="molecule type" value="Genomic_DNA"/>
</dbReference>
<name>A0ABS5KM78_9ACTN</name>
<comment type="catalytic activity">
    <reaction evidence="5 6">
        <text>urate + O2 + H2O = 5-hydroxyisourate + H2O2</text>
        <dbReference type="Rhea" id="RHEA:21368"/>
        <dbReference type="ChEBI" id="CHEBI:15377"/>
        <dbReference type="ChEBI" id="CHEBI:15379"/>
        <dbReference type="ChEBI" id="CHEBI:16240"/>
        <dbReference type="ChEBI" id="CHEBI:17775"/>
        <dbReference type="ChEBI" id="CHEBI:18072"/>
        <dbReference type="EC" id="1.7.3.3"/>
    </reaction>
</comment>
<evidence type="ECO:0000256" key="4">
    <source>
        <dbReference type="ARBA" id="ARBA00023002"/>
    </source>
</evidence>
<dbReference type="NCBIfam" id="TIGR03383">
    <property type="entry name" value="urate_oxi"/>
    <property type="match status" value="1"/>
</dbReference>
<evidence type="ECO:0000256" key="3">
    <source>
        <dbReference type="ARBA" id="ARBA00022631"/>
    </source>
</evidence>
<evidence type="ECO:0000256" key="5">
    <source>
        <dbReference type="PIRNR" id="PIRNR000241"/>
    </source>
</evidence>
<evidence type="ECO:0000256" key="2">
    <source>
        <dbReference type="ARBA" id="ARBA00009760"/>
    </source>
</evidence>
<gene>
    <name evidence="8" type="primary">pucL</name>
    <name evidence="8" type="ORF">KGQ19_09785</name>
</gene>
<dbReference type="RefSeq" id="WP_212008763.1">
    <property type="nucleotide sequence ID" value="NZ_JAAFYZ010000023.1"/>
</dbReference>
<dbReference type="PANTHER" id="PTHR42874">
    <property type="entry name" value="URICASE"/>
    <property type="match status" value="1"/>
</dbReference>
<evidence type="ECO:0000313" key="8">
    <source>
        <dbReference type="EMBL" id="MBS2547162.1"/>
    </source>
</evidence>
<protein>
    <recommendedName>
        <fullName evidence="5 6">Uricase</fullName>
        <ecNumber evidence="5 6">1.7.3.3</ecNumber>
    </recommendedName>
    <alternativeName>
        <fullName evidence="5">Urate oxidase</fullName>
    </alternativeName>
</protein>
<dbReference type="InterPro" id="IPR002042">
    <property type="entry name" value="Uricase"/>
</dbReference>